<evidence type="ECO:0000313" key="1">
    <source>
        <dbReference type="EMBL" id="KKL63245.1"/>
    </source>
</evidence>
<accession>A0A0F9G129</accession>
<name>A0A0F9G129_9ZZZZ</name>
<gene>
    <name evidence="1" type="ORF">LCGC14_2177020</name>
</gene>
<sequence length="87" mass="10476">MANFLEILKKIIKLVNSEHLDSENDVILLINFFKKIYNKDEETTRRSLKSDYDNYIKAQKYMNSINASFQMIATDINRRFWFSMENN</sequence>
<comment type="caution">
    <text evidence="1">The sequence shown here is derived from an EMBL/GenBank/DDBJ whole genome shotgun (WGS) entry which is preliminary data.</text>
</comment>
<protein>
    <submittedName>
        <fullName evidence="1">Uncharacterized protein</fullName>
    </submittedName>
</protein>
<reference evidence="1" key="1">
    <citation type="journal article" date="2015" name="Nature">
        <title>Complex archaea that bridge the gap between prokaryotes and eukaryotes.</title>
        <authorList>
            <person name="Spang A."/>
            <person name="Saw J.H."/>
            <person name="Jorgensen S.L."/>
            <person name="Zaremba-Niedzwiedzka K."/>
            <person name="Martijn J."/>
            <person name="Lind A.E."/>
            <person name="van Eijk R."/>
            <person name="Schleper C."/>
            <person name="Guy L."/>
            <person name="Ettema T.J."/>
        </authorList>
    </citation>
    <scope>NUCLEOTIDE SEQUENCE</scope>
</reference>
<organism evidence="1">
    <name type="scientific">marine sediment metagenome</name>
    <dbReference type="NCBI Taxonomy" id="412755"/>
    <lineage>
        <taxon>unclassified sequences</taxon>
        <taxon>metagenomes</taxon>
        <taxon>ecological metagenomes</taxon>
    </lineage>
</organism>
<dbReference type="EMBL" id="LAZR01028236">
    <property type="protein sequence ID" value="KKL63245.1"/>
    <property type="molecule type" value="Genomic_DNA"/>
</dbReference>
<proteinExistence type="predicted"/>
<dbReference type="AlphaFoldDB" id="A0A0F9G129"/>
<feature type="non-terminal residue" evidence="1">
    <location>
        <position position="87"/>
    </location>
</feature>